<evidence type="ECO:0000256" key="1">
    <source>
        <dbReference type="SAM" id="MobiDB-lite"/>
    </source>
</evidence>
<feature type="compositionally biased region" description="Basic and acidic residues" evidence="1">
    <location>
        <begin position="138"/>
        <end position="150"/>
    </location>
</feature>
<proteinExistence type="predicted"/>
<name>A0A401YWU4_9ACTN</name>
<dbReference type="AlphaFoldDB" id="A0A401YWU4"/>
<organism evidence="2 3">
    <name type="scientific">Embleya hyalina</name>
    <dbReference type="NCBI Taxonomy" id="516124"/>
    <lineage>
        <taxon>Bacteria</taxon>
        <taxon>Bacillati</taxon>
        <taxon>Actinomycetota</taxon>
        <taxon>Actinomycetes</taxon>
        <taxon>Kitasatosporales</taxon>
        <taxon>Streptomycetaceae</taxon>
        <taxon>Embleya</taxon>
    </lineage>
</organism>
<reference evidence="2 3" key="1">
    <citation type="submission" date="2018-12" db="EMBL/GenBank/DDBJ databases">
        <title>Draft genome sequence of Embleya hyalina NBRC 13850T.</title>
        <authorList>
            <person name="Komaki H."/>
            <person name="Hosoyama A."/>
            <person name="Kimura A."/>
            <person name="Ichikawa N."/>
            <person name="Tamura T."/>
        </authorList>
    </citation>
    <scope>NUCLEOTIDE SEQUENCE [LARGE SCALE GENOMIC DNA]</scope>
    <source>
        <strain evidence="2 3">NBRC 13850</strain>
    </source>
</reference>
<feature type="region of interest" description="Disordered" evidence="1">
    <location>
        <begin position="118"/>
        <end position="165"/>
    </location>
</feature>
<keyword evidence="3" id="KW-1185">Reference proteome</keyword>
<accession>A0A401YWU4</accession>
<dbReference type="EMBL" id="BIFH01000031">
    <property type="protein sequence ID" value="GCD99093.1"/>
    <property type="molecule type" value="Genomic_DNA"/>
</dbReference>
<comment type="caution">
    <text evidence="2">The sequence shown here is derived from an EMBL/GenBank/DDBJ whole genome shotgun (WGS) entry which is preliminary data.</text>
</comment>
<gene>
    <name evidence="2" type="ORF">EHYA_06805</name>
</gene>
<evidence type="ECO:0000313" key="2">
    <source>
        <dbReference type="EMBL" id="GCD99093.1"/>
    </source>
</evidence>
<protein>
    <submittedName>
        <fullName evidence="2">Uncharacterized protein</fullName>
    </submittedName>
</protein>
<evidence type="ECO:0000313" key="3">
    <source>
        <dbReference type="Proteomes" id="UP000286931"/>
    </source>
</evidence>
<dbReference type="Proteomes" id="UP000286931">
    <property type="component" value="Unassembled WGS sequence"/>
</dbReference>
<sequence>MRDTPDKHLRVRADDPTRVHVGENAGIDLYPFSPRHVHVGYSADVMAYSLADGSPGRPFLRLRSAEEQFPFDEDGDDRNSFFDLDELRDISELIAQYAGSLAHLALLQRRIIDREAQHPSAPSRLHPDGLLPAPIGPFREHVRDAFDPVRRSRRRSARSRSGGGA</sequence>